<dbReference type="EMBL" id="VSSQ01069468">
    <property type="protein sequence ID" value="MPN21478.1"/>
    <property type="molecule type" value="Genomic_DNA"/>
</dbReference>
<dbReference type="PANTHER" id="PTHR42776:SF4">
    <property type="entry name" value="ACYLAMINO-ACID-RELEASING ENZYME"/>
    <property type="match status" value="1"/>
</dbReference>
<feature type="domain" description="Peptidase S9 prolyl oligopeptidase catalytic" evidence="2">
    <location>
        <begin position="31"/>
        <end position="235"/>
    </location>
</feature>
<protein>
    <submittedName>
        <fullName evidence="3">Dipeptidyl-peptidase 5</fullName>
        <ecNumber evidence="3">3.4.14.-</ecNumber>
    </submittedName>
</protein>
<evidence type="ECO:0000256" key="1">
    <source>
        <dbReference type="ARBA" id="ARBA00022801"/>
    </source>
</evidence>
<name>A0A645G3N8_9ZZZZ</name>
<dbReference type="AlphaFoldDB" id="A0A645G3N8"/>
<gene>
    <name evidence="3" type="primary">dpp5_18</name>
    <name evidence="3" type="ORF">SDC9_168858</name>
</gene>
<sequence length="236" mass="26258">MVRPLDYTPGQPVPTVLSIHGGPTGVYTDSYQFPFQLFANHGFAVVFTNPRGSVTYGADFAMGCVQDLGGKDYEDIMKGVDHVIAMGVADANRLMVTGWSYGGFMTSWIVTQNKRFKAAVAGAIISNWLTLALVSDAQVYGEGLHGGFMVDDIPKVMSRSPITFVRNVETPTLILHGSIDVRCPQDQSEQFYYALKRLGKETVYVKYPDQYHGIVKPSYVVDRWQRTLAWFKSHLS</sequence>
<accession>A0A645G3N8</accession>
<proteinExistence type="predicted"/>
<evidence type="ECO:0000313" key="3">
    <source>
        <dbReference type="EMBL" id="MPN21478.1"/>
    </source>
</evidence>
<reference evidence="3" key="1">
    <citation type="submission" date="2019-08" db="EMBL/GenBank/DDBJ databases">
        <authorList>
            <person name="Kucharzyk K."/>
            <person name="Murdoch R.W."/>
            <person name="Higgins S."/>
            <person name="Loffler F."/>
        </authorList>
    </citation>
    <scope>NUCLEOTIDE SEQUENCE</scope>
</reference>
<dbReference type="PANTHER" id="PTHR42776">
    <property type="entry name" value="SERINE PEPTIDASE S9 FAMILY MEMBER"/>
    <property type="match status" value="1"/>
</dbReference>
<evidence type="ECO:0000259" key="2">
    <source>
        <dbReference type="Pfam" id="PF00326"/>
    </source>
</evidence>
<dbReference type="Gene3D" id="3.40.50.1820">
    <property type="entry name" value="alpha/beta hydrolase"/>
    <property type="match status" value="1"/>
</dbReference>
<dbReference type="InterPro" id="IPR001375">
    <property type="entry name" value="Peptidase_S9_cat"/>
</dbReference>
<comment type="caution">
    <text evidence="3">The sequence shown here is derived from an EMBL/GenBank/DDBJ whole genome shotgun (WGS) entry which is preliminary data.</text>
</comment>
<dbReference type="SUPFAM" id="SSF53474">
    <property type="entry name" value="alpha/beta-Hydrolases"/>
    <property type="match status" value="1"/>
</dbReference>
<dbReference type="GO" id="GO:0006508">
    <property type="term" value="P:proteolysis"/>
    <property type="evidence" value="ECO:0007669"/>
    <property type="project" value="InterPro"/>
</dbReference>
<keyword evidence="1 3" id="KW-0378">Hydrolase</keyword>
<dbReference type="InterPro" id="IPR029058">
    <property type="entry name" value="AB_hydrolase_fold"/>
</dbReference>
<dbReference type="EC" id="3.4.14.-" evidence="3"/>
<dbReference type="Pfam" id="PF00326">
    <property type="entry name" value="Peptidase_S9"/>
    <property type="match status" value="1"/>
</dbReference>
<organism evidence="3">
    <name type="scientific">bioreactor metagenome</name>
    <dbReference type="NCBI Taxonomy" id="1076179"/>
    <lineage>
        <taxon>unclassified sequences</taxon>
        <taxon>metagenomes</taxon>
        <taxon>ecological metagenomes</taxon>
    </lineage>
</organism>
<dbReference type="GO" id="GO:0004252">
    <property type="term" value="F:serine-type endopeptidase activity"/>
    <property type="evidence" value="ECO:0007669"/>
    <property type="project" value="TreeGrafter"/>
</dbReference>